<gene>
    <name evidence="1" type="ORF">VL20_691</name>
</gene>
<reference evidence="1 2" key="1">
    <citation type="journal article" date="2016" name="Stand. Genomic Sci.">
        <title>Complete genome sequence and genomic characterization of Microcystis panniformis FACHB 1757 by third-generation sequencing.</title>
        <authorList>
            <person name="Zhang J.Y."/>
            <person name="Guan R."/>
            <person name="Zhang H.J."/>
            <person name="Li H."/>
            <person name="Xiao P."/>
            <person name="Yu G.L."/>
            <person name="Du L."/>
            <person name="Cao D.M."/>
            <person name="Zhu B.C."/>
            <person name="Li R.H."/>
            <person name="Lu Z.H."/>
        </authorList>
    </citation>
    <scope>NUCLEOTIDE SEQUENCE [LARGE SCALE GENOMIC DNA]</scope>
    <source>
        <strain evidence="1 2">FACHB-1757</strain>
    </source>
</reference>
<keyword evidence="2" id="KW-1185">Reference proteome</keyword>
<name>A0A0K1RVR7_9CHRO</name>
<dbReference type="Proteomes" id="UP000068167">
    <property type="component" value="Chromosome"/>
</dbReference>
<proteinExistence type="predicted"/>
<sequence length="50" mass="5538">MKYRRGKGFGACLARQVQDFKASGSKTLHLDRRLRPVGAKHSGNNLSVKP</sequence>
<dbReference type="AlphaFoldDB" id="A0A0K1RVR7"/>
<evidence type="ECO:0000313" key="1">
    <source>
        <dbReference type="EMBL" id="AKV65900.1"/>
    </source>
</evidence>
<protein>
    <submittedName>
        <fullName evidence="1">Uncharacterized protein</fullName>
    </submittedName>
</protein>
<dbReference type="KEGG" id="mpk:VL20_691"/>
<organism evidence="1 2">
    <name type="scientific">Microcystis panniformis FACHB-1757</name>
    <dbReference type="NCBI Taxonomy" id="1638788"/>
    <lineage>
        <taxon>Bacteria</taxon>
        <taxon>Bacillati</taxon>
        <taxon>Cyanobacteriota</taxon>
        <taxon>Cyanophyceae</taxon>
        <taxon>Oscillatoriophycideae</taxon>
        <taxon>Chroococcales</taxon>
        <taxon>Microcystaceae</taxon>
        <taxon>Microcystis</taxon>
    </lineage>
</organism>
<evidence type="ECO:0000313" key="2">
    <source>
        <dbReference type="Proteomes" id="UP000068167"/>
    </source>
</evidence>
<dbReference type="EMBL" id="CP011339">
    <property type="protein sequence ID" value="AKV65900.1"/>
    <property type="molecule type" value="Genomic_DNA"/>
</dbReference>
<dbReference type="PATRIC" id="fig|1638788.3.peg.693"/>
<accession>A0A0K1RVR7</accession>